<name>A0ABW0CNC4_STRCD</name>
<dbReference type="EMBL" id="JBHSKM010000019">
    <property type="protein sequence ID" value="MFC5217299.1"/>
    <property type="molecule type" value="Genomic_DNA"/>
</dbReference>
<comment type="caution">
    <text evidence="1">The sequence shown here is derived from an EMBL/GenBank/DDBJ whole genome shotgun (WGS) entry which is preliminary data.</text>
</comment>
<evidence type="ECO:0000313" key="1">
    <source>
        <dbReference type="EMBL" id="MFC5217299.1"/>
    </source>
</evidence>
<evidence type="ECO:0000313" key="2">
    <source>
        <dbReference type="Proteomes" id="UP001596263"/>
    </source>
</evidence>
<reference evidence="2" key="1">
    <citation type="journal article" date="2019" name="Int. J. Syst. Evol. Microbiol.">
        <title>The Global Catalogue of Microorganisms (GCM) 10K type strain sequencing project: providing services to taxonomists for standard genome sequencing and annotation.</title>
        <authorList>
            <consortium name="The Broad Institute Genomics Platform"/>
            <consortium name="The Broad Institute Genome Sequencing Center for Infectious Disease"/>
            <person name="Wu L."/>
            <person name="Ma J."/>
        </authorList>
    </citation>
    <scope>NUCLEOTIDE SEQUENCE [LARGE SCALE GENOMIC DNA]</scope>
    <source>
        <strain evidence="2">KCTC 42586</strain>
    </source>
</reference>
<sequence>MAEAEGGPDMVSFRELARRLVSDGIVETISHQRLSKIAQEDPAFPPVRKVGSSNAVDYRLALPYFRDRVTRPGRRTDLEGKPAKDGSEE</sequence>
<dbReference type="Proteomes" id="UP001596263">
    <property type="component" value="Unassembled WGS sequence"/>
</dbReference>
<dbReference type="RefSeq" id="WP_380857871.1">
    <property type="nucleotide sequence ID" value="NZ_JBHSKM010000019.1"/>
</dbReference>
<gene>
    <name evidence="1" type="ORF">ACFPQ9_26015</name>
</gene>
<organism evidence="1 2">
    <name type="scientific">Streptomyces coerulescens</name>
    <dbReference type="NCBI Taxonomy" id="29304"/>
    <lineage>
        <taxon>Bacteria</taxon>
        <taxon>Bacillati</taxon>
        <taxon>Actinomycetota</taxon>
        <taxon>Actinomycetes</taxon>
        <taxon>Kitasatosporales</taxon>
        <taxon>Streptomycetaceae</taxon>
        <taxon>Streptomyces</taxon>
    </lineage>
</organism>
<accession>A0ABW0CNC4</accession>
<keyword evidence="2" id="KW-1185">Reference proteome</keyword>
<protein>
    <submittedName>
        <fullName evidence="1">Uncharacterized protein</fullName>
    </submittedName>
</protein>
<proteinExistence type="predicted"/>